<keyword evidence="4" id="KW-1185">Reference proteome</keyword>
<accession>A0A0R2D372</accession>
<evidence type="ECO:0000256" key="1">
    <source>
        <dbReference type="ARBA" id="ARBA00022801"/>
    </source>
</evidence>
<dbReference type="PANTHER" id="PTHR43283">
    <property type="entry name" value="BETA-LACTAMASE-RELATED"/>
    <property type="match status" value="1"/>
</dbReference>
<dbReference type="AlphaFoldDB" id="A0A0R2D372"/>
<dbReference type="PATRIC" id="fig|1423796.3.peg.1226"/>
<dbReference type="Proteomes" id="UP000051638">
    <property type="component" value="Unassembled WGS sequence"/>
</dbReference>
<evidence type="ECO:0000259" key="2">
    <source>
        <dbReference type="Pfam" id="PF00144"/>
    </source>
</evidence>
<name>A0A0R2D372_9LACO</name>
<evidence type="ECO:0000313" key="4">
    <source>
        <dbReference type="Proteomes" id="UP000051638"/>
    </source>
</evidence>
<comment type="caution">
    <text evidence="3">The sequence shown here is derived from an EMBL/GenBank/DDBJ whole genome shotgun (WGS) entry which is preliminary data.</text>
</comment>
<dbReference type="PANTHER" id="PTHR43283:SF11">
    <property type="entry name" value="BETA-LACTAMASE-RELATED DOMAIN-CONTAINING PROTEIN"/>
    <property type="match status" value="1"/>
</dbReference>
<proteinExistence type="predicted"/>
<reference evidence="3 4" key="1">
    <citation type="journal article" date="2015" name="Genome Announc.">
        <title>Expanding the biotechnology potential of lactobacilli through comparative genomics of 213 strains and associated genera.</title>
        <authorList>
            <person name="Sun Z."/>
            <person name="Harris H.M."/>
            <person name="McCann A."/>
            <person name="Guo C."/>
            <person name="Argimon S."/>
            <person name="Zhang W."/>
            <person name="Yang X."/>
            <person name="Jeffery I.B."/>
            <person name="Cooney J.C."/>
            <person name="Kagawa T.F."/>
            <person name="Liu W."/>
            <person name="Song Y."/>
            <person name="Salvetti E."/>
            <person name="Wrobel A."/>
            <person name="Rasinkangas P."/>
            <person name="Parkhill J."/>
            <person name="Rea M.C."/>
            <person name="O'Sullivan O."/>
            <person name="Ritari J."/>
            <person name="Douillard F.P."/>
            <person name="Paul Ross R."/>
            <person name="Yang R."/>
            <person name="Briner A.E."/>
            <person name="Felis G.E."/>
            <person name="de Vos W.M."/>
            <person name="Barrangou R."/>
            <person name="Klaenhammer T.R."/>
            <person name="Caufield P.W."/>
            <person name="Cui Y."/>
            <person name="Zhang H."/>
            <person name="O'Toole P.W."/>
        </authorList>
    </citation>
    <scope>NUCLEOTIDE SEQUENCE [LARGE SCALE GENOMIC DNA]</scope>
    <source>
        <strain evidence="3 4">DSM 20253</strain>
    </source>
</reference>
<keyword evidence="1" id="KW-0378">Hydrolase</keyword>
<dbReference type="GO" id="GO:0016787">
    <property type="term" value="F:hydrolase activity"/>
    <property type="evidence" value="ECO:0007669"/>
    <property type="project" value="UniProtKB-KW"/>
</dbReference>
<dbReference type="InterPro" id="IPR050789">
    <property type="entry name" value="Diverse_Enzym_Activities"/>
</dbReference>
<dbReference type="STRING" id="1423796.FC24_GL001201"/>
<protein>
    <recommendedName>
        <fullName evidence="2">Beta-lactamase-related domain-containing protein</fullName>
    </recommendedName>
</protein>
<sequence>MDMMYAKTQQQIKALVTNKIVPGVSYGFIDHQQTLTNYVGASQLIPTCQPLYAGQLYDLASLTKVIATTTLILKLITQHQLALDDPIQKFLPTFKDQRVQIRHLLTHTVNLVGYIPHRNQLTAPELKQALLNLSVGPNFGKQVHYSDTEFLYLGWIIERLLQRPAQQALFNEVIRPLHLTTMTFHPDAKRCVPASYQPHGRGLIKGVVHDPKAYVLGEHAASAGLFANLTDVLSFCRFMLGDWQLTEPLLDRTTIQQLYHDYTGCNGQRSLGWDLKIGSNGQYWLYHTGYVGHLILINQQAHQAFVLLSNRIHPTEPNTIFLGLRDQIAATYLKEAAVL</sequence>
<organism evidence="3 4">
    <name type="scientific">Loigolactobacillus rennini DSM 20253</name>
    <dbReference type="NCBI Taxonomy" id="1423796"/>
    <lineage>
        <taxon>Bacteria</taxon>
        <taxon>Bacillati</taxon>
        <taxon>Bacillota</taxon>
        <taxon>Bacilli</taxon>
        <taxon>Lactobacillales</taxon>
        <taxon>Lactobacillaceae</taxon>
        <taxon>Loigolactobacillus</taxon>
    </lineage>
</organism>
<gene>
    <name evidence="3" type="ORF">FC24_GL001201</name>
</gene>
<dbReference type="EMBL" id="AYYI01000030">
    <property type="protein sequence ID" value="KRM98607.1"/>
    <property type="molecule type" value="Genomic_DNA"/>
</dbReference>
<dbReference type="SUPFAM" id="SSF56601">
    <property type="entry name" value="beta-lactamase/transpeptidase-like"/>
    <property type="match status" value="1"/>
</dbReference>
<dbReference type="InterPro" id="IPR012338">
    <property type="entry name" value="Beta-lactam/transpept-like"/>
</dbReference>
<evidence type="ECO:0000313" key="3">
    <source>
        <dbReference type="EMBL" id="KRM98607.1"/>
    </source>
</evidence>
<dbReference type="Gene3D" id="3.40.710.10">
    <property type="entry name" value="DD-peptidase/beta-lactamase superfamily"/>
    <property type="match status" value="1"/>
</dbReference>
<dbReference type="Pfam" id="PF00144">
    <property type="entry name" value="Beta-lactamase"/>
    <property type="match status" value="1"/>
</dbReference>
<dbReference type="InterPro" id="IPR001466">
    <property type="entry name" value="Beta-lactam-related"/>
</dbReference>
<feature type="domain" description="Beta-lactamase-related" evidence="2">
    <location>
        <begin position="10"/>
        <end position="317"/>
    </location>
</feature>